<dbReference type="SUPFAM" id="SSF46785">
    <property type="entry name" value="Winged helix' DNA-binding domain"/>
    <property type="match status" value="1"/>
</dbReference>
<evidence type="ECO:0000259" key="7">
    <source>
        <dbReference type="PROSITE" id="PS51078"/>
    </source>
</evidence>
<keyword evidence="3" id="KW-0804">Transcription</keyword>
<dbReference type="EMBL" id="VIFK01000170">
    <property type="protein sequence ID" value="TQE98589.1"/>
    <property type="molecule type" value="Genomic_DNA"/>
</dbReference>
<evidence type="ECO:0000256" key="4">
    <source>
        <dbReference type="ARBA" id="ARBA00040379"/>
    </source>
</evidence>
<keyword evidence="2" id="KW-0238">DNA-binding</keyword>
<dbReference type="PROSITE" id="PS51077">
    <property type="entry name" value="HTH_ICLR"/>
    <property type="match status" value="1"/>
</dbReference>
<evidence type="ECO:0000259" key="6">
    <source>
        <dbReference type="PROSITE" id="PS51077"/>
    </source>
</evidence>
<evidence type="ECO:0000256" key="5">
    <source>
        <dbReference type="ARBA" id="ARBA00042627"/>
    </source>
</evidence>
<dbReference type="Pfam" id="PF09339">
    <property type="entry name" value="HTH_IclR"/>
    <property type="match status" value="1"/>
</dbReference>
<feature type="domain" description="IclR-ED" evidence="7">
    <location>
        <begin position="63"/>
        <end position="246"/>
    </location>
</feature>
<dbReference type="PANTHER" id="PTHR30136">
    <property type="entry name" value="HELIX-TURN-HELIX TRANSCRIPTIONAL REGULATOR, ICLR FAMILY"/>
    <property type="match status" value="1"/>
</dbReference>
<proteinExistence type="predicted"/>
<name>A0A540VP95_9GAMM</name>
<evidence type="ECO:0000256" key="1">
    <source>
        <dbReference type="ARBA" id="ARBA00023015"/>
    </source>
</evidence>
<sequence>MHLDRLIAILEIIAVAGRGLTAAEVQKATGLPRPTCYRLLQTLANHRLIDHSDGNAQYLIGERLIRIALLGKSDIDVRRACAPALKAAAATFGDTVFLARFRSRQVEIIHVETPGDPSGGFIHPGYGARPMHACSCSKAIAAFAEQSFQEEILGGALSAYTKYTKSTKARLKAEFAKIAEQGYAECDQEIDMGVSSVAAPVLIGHIGASFSVGAVGPVRRFKAAYRKEMGEQLIQIAAKISAAIQLCNMAQIEEADIPLLKPVRQQDGQSLRQH</sequence>
<dbReference type="InterPro" id="IPR036390">
    <property type="entry name" value="WH_DNA-bd_sf"/>
</dbReference>
<dbReference type="Proteomes" id="UP000315400">
    <property type="component" value="Unassembled WGS sequence"/>
</dbReference>
<dbReference type="InterPro" id="IPR029016">
    <property type="entry name" value="GAF-like_dom_sf"/>
</dbReference>
<dbReference type="InterPro" id="IPR036388">
    <property type="entry name" value="WH-like_DNA-bd_sf"/>
</dbReference>
<dbReference type="AlphaFoldDB" id="A0A540VP95"/>
<dbReference type="SMART" id="SM00346">
    <property type="entry name" value="HTH_ICLR"/>
    <property type="match status" value="1"/>
</dbReference>
<dbReference type="GO" id="GO:0003700">
    <property type="term" value="F:DNA-binding transcription factor activity"/>
    <property type="evidence" value="ECO:0007669"/>
    <property type="project" value="TreeGrafter"/>
</dbReference>
<dbReference type="PROSITE" id="PS51078">
    <property type="entry name" value="ICLR_ED"/>
    <property type="match status" value="1"/>
</dbReference>
<dbReference type="InterPro" id="IPR014757">
    <property type="entry name" value="Tscrpt_reg_IclR_C"/>
</dbReference>
<dbReference type="Gene3D" id="3.30.450.40">
    <property type="match status" value="1"/>
</dbReference>
<evidence type="ECO:0000256" key="2">
    <source>
        <dbReference type="ARBA" id="ARBA00023125"/>
    </source>
</evidence>
<dbReference type="Gene3D" id="1.10.10.10">
    <property type="entry name" value="Winged helix-like DNA-binding domain superfamily/Winged helix DNA-binding domain"/>
    <property type="match status" value="1"/>
</dbReference>
<organism evidence="8 9">
    <name type="scientific">Spiribacter salinus</name>
    <dbReference type="NCBI Taxonomy" id="1335746"/>
    <lineage>
        <taxon>Bacteria</taxon>
        <taxon>Pseudomonadati</taxon>
        <taxon>Pseudomonadota</taxon>
        <taxon>Gammaproteobacteria</taxon>
        <taxon>Chromatiales</taxon>
        <taxon>Ectothiorhodospiraceae</taxon>
        <taxon>Spiribacter</taxon>
    </lineage>
</organism>
<evidence type="ECO:0000313" key="9">
    <source>
        <dbReference type="Proteomes" id="UP000315400"/>
    </source>
</evidence>
<dbReference type="InterPro" id="IPR050707">
    <property type="entry name" value="HTH_MetabolicPath_Reg"/>
</dbReference>
<dbReference type="PANTHER" id="PTHR30136:SF24">
    <property type="entry name" value="HTH-TYPE TRANSCRIPTIONAL REPRESSOR ALLR"/>
    <property type="match status" value="1"/>
</dbReference>
<dbReference type="GO" id="GO:0003677">
    <property type="term" value="F:DNA binding"/>
    <property type="evidence" value="ECO:0007669"/>
    <property type="project" value="UniProtKB-KW"/>
</dbReference>
<dbReference type="GO" id="GO:0045892">
    <property type="term" value="P:negative regulation of DNA-templated transcription"/>
    <property type="evidence" value="ECO:0007669"/>
    <property type="project" value="TreeGrafter"/>
</dbReference>
<protein>
    <recommendedName>
        <fullName evidence="4">HTH-type transcriptional repressor AllR</fullName>
    </recommendedName>
    <alternativeName>
        <fullName evidence="5">Negative regulator of allantoin and glyoxylate utilization operons</fullName>
    </alternativeName>
</protein>
<dbReference type="InterPro" id="IPR005471">
    <property type="entry name" value="Tscrpt_reg_IclR_N"/>
</dbReference>
<dbReference type="Pfam" id="PF01614">
    <property type="entry name" value="IclR_C"/>
    <property type="match status" value="1"/>
</dbReference>
<keyword evidence="1" id="KW-0805">Transcription regulation</keyword>
<gene>
    <name evidence="8" type="ORF">FKY71_13055</name>
</gene>
<evidence type="ECO:0000313" key="8">
    <source>
        <dbReference type="EMBL" id="TQE98589.1"/>
    </source>
</evidence>
<evidence type="ECO:0000256" key="3">
    <source>
        <dbReference type="ARBA" id="ARBA00023163"/>
    </source>
</evidence>
<reference evidence="8 9" key="1">
    <citation type="submission" date="2019-06" db="EMBL/GenBank/DDBJ databases">
        <title>Metagenome assembled Genome of Spiribacter salinus SL48-SHIP from the microbial mat of Salt Lake 48 (Novosibirsk region, Russia).</title>
        <authorList>
            <person name="Shipova A."/>
            <person name="Rozanov A.S."/>
            <person name="Bryanskaya A.V."/>
            <person name="Peltek S.E."/>
        </authorList>
    </citation>
    <scope>NUCLEOTIDE SEQUENCE [LARGE SCALE GENOMIC DNA]</scope>
    <source>
        <strain evidence="8">SL48-SHIP-2</strain>
    </source>
</reference>
<comment type="caution">
    <text evidence="8">The sequence shown here is derived from an EMBL/GenBank/DDBJ whole genome shotgun (WGS) entry which is preliminary data.</text>
</comment>
<accession>A0A540VP95</accession>
<feature type="domain" description="HTH iclR-type" evidence="6">
    <location>
        <begin position="1"/>
        <end position="62"/>
    </location>
</feature>
<dbReference type="SUPFAM" id="SSF55781">
    <property type="entry name" value="GAF domain-like"/>
    <property type="match status" value="1"/>
</dbReference>